<name>A0AA96KT96_9CAUD</name>
<evidence type="ECO:0000313" key="1">
    <source>
        <dbReference type="EMBL" id="WNO47400.1"/>
    </source>
</evidence>
<proteinExistence type="predicted"/>
<organism evidence="1">
    <name type="scientific">Staphylococcus phage vB_VibM_10AMN12</name>
    <dbReference type="NCBI Taxonomy" id="3076785"/>
    <lineage>
        <taxon>Viruses</taxon>
        <taxon>Duplodnaviria</taxon>
        <taxon>Heunggongvirae</taxon>
        <taxon>Uroviricota</taxon>
        <taxon>Caudoviricetes</taxon>
    </lineage>
</organism>
<sequence>MKFENRGFSTNEDLVLPINYNQSHWSIRKQAREQYCMEQMWKCYHCGGDLHFNPPEEIMDKPINLKLFPKSMFDYPIHLHHNHKTGMTIGAVHAKCNAILWQYYGE</sequence>
<accession>A0AA96KT96</accession>
<reference evidence="1" key="1">
    <citation type="submission" date="2023-08" db="EMBL/GenBank/DDBJ databases">
        <authorList>
            <person name="Nazir A."/>
        </authorList>
    </citation>
    <scope>NUCLEOTIDE SEQUENCE</scope>
</reference>
<dbReference type="EMBL" id="OR481006">
    <property type="protein sequence ID" value="WNO47400.1"/>
    <property type="molecule type" value="Genomic_DNA"/>
</dbReference>
<protein>
    <submittedName>
        <fullName evidence="1">Uncharacterized protein</fullName>
    </submittedName>
</protein>